<keyword evidence="1" id="KW-1133">Transmembrane helix</keyword>
<feature type="transmembrane region" description="Helical" evidence="1">
    <location>
        <begin position="5"/>
        <end position="26"/>
    </location>
</feature>
<keyword evidence="1" id="KW-0812">Transmembrane</keyword>
<protein>
    <submittedName>
        <fullName evidence="2">Uncharacterized protein</fullName>
    </submittedName>
</protein>
<sequence length="72" mass="7698">MKYDVVQILGMILMAVFGQGLVRLLIDHDHRGLLGWLPGGLAPALAAYGVLTVAGIALTAWAYPRAKALGRR</sequence>
<name>A0ABV9XHE8_9ACTN</name>
<reference evidence="3" key="1">
    <citation type="journal article" date="2019" name="Int. J. Syst. Evol. Microbiol.">
        <title>The Global Catalogue of Microorganisms (GCM) 10K type strain sequencing project: providing services to taxonomists for standard genome sequencing and annotation.</title>
        <authorList>
            <consortium name="The Broad Institute Genomics Platform"/>
            <consortium name="The Broad Institute Genome Sequencing Center for Infectious Disease"/>
            <person name="Wu L."/>
            <person name="Ma J."/>
        </authorList>
    </citation>
    <scope>NUCLEOTIDE SEQUENCE [LARGE SCALE GENOMIC DNA]</scope>
    <source>
        <strain evidence="3">CGMCC 4.1648</strain>
    </source>
</reference>
<evidence type="ECO:0000313" key="3">
    <source>
        <dbReference type="Proteomes" id="UP001595829"/>
    </source>
</evidence>
<evidence type="ECO:0000313" key="2">
    <source>
        <dbReference type="EMBL" id="MFC5024781.1"/>
    </source>
</evidence>
<proteinExistence type="predicted"/>
<comment type="caution">
    <text evidence="2">The sequence shown here is derived from an EMBL/GenBank/DDBJ whole genome shotgun (WGS) entry which is preliminary data.</text>
</comment>
<keyword evidence="1" id="KW-0472">Membrane</keyword>
<gene>
    <name evidence="2" type="ORF">ACFPM3_21890</name>
</gene>
<dbReference type="Proteomes" id="UP001595829">
    <property type="component" value="Unassembled WGS sequence"/>
</dbReference>
<organism evidence="2 3">
    <name type="scientific">Streptomyces coeruleoprunus</name>
    <dbReference type="NCBI Taxonomy" id="285563"/>
    <lineage>
        <taxon>Bacteria</taxon>
        <taxon>Bacillati</taxon>
        <taxon>Actinomycetota</taxon>
        <taxon>Actinomycetes</taxon>
        <taxon>Kitasatosporales</taxon>
        <taxon>Streptomycetaceae</taxon>
        <taxon>Streptomyces</taxon>
    </lineage>
</organism>
<dbReference type="EMBL" id="JBHSJD010000017">
    <property type="protein sequence ID" value="MFC5024781.1"/>
    <property type="molecule type" value="Genomic_DNA"/>
</dbReference>
<keyword evidence="3" id="KW-1185">Reference proteome</keyword>
<evidence type="ECO:0000256" key="1">
    <source>
        <dbReference type="SAM" id="Phobius"/>
    </source>
</evidence>
<dbReference type="RefSeq" id="WP_345691245.1">
    <property type="nucleotide sequence ID" value="NZ_BAABIT010000001.1"/>
</dbReference>
<accession>A0ABV9XHE8</accession>
<feature type="transmembrane region" description="Helical" evidence="1">
    <location>
        <begin position="46"/>
        <end position="63"/>
    </location>
</feature>